<evidence type="ECO:0000259" key="4">
    <source>
        <dbReference type="PROSITE" id="PS51462"/>
    </source>
</evidence>
<proteinExistence type="inferred from homology"/>
<dbReference type="InterPro" id="IPR015797">
    <property type="entry name" value="NUDIX_hydrolase-like_dom_sf"/>
</dbReference>
<keyword evidence="2 3" id="KW-0378">Hydrolase</keyword>
<dbReference type="EMBL" id="JBHSUB010000001">
    <property type="protein sequence ID" value="MFC6376554.1"/>
    <property type="molecule type" value="Genomic_DNA"/>
</dbReference>
<comment type="caution">
    <text evidence="5">The sequence shown here is derived from an EMBL/GenBank/DDBJ whole genome shotgun (WGS) entry which is preliminary data.</text>
</comment>
<dbReference type="InterPro" id="IPR020084">
    <property type="entry name" value="NUDIX_hydrolase_CS"/>
</dbReference>
<dbReference type="Gene3D" id="3.90.79.10">
    <property type="entry name" value="Nucleoside Triphosphate Pyrophosphohydrolase"/>
    <property type="match status" value="1"/>
</dbReference>
<dbReference type="PANTHER" id="PTHR43046">
    <property type="entry name" value="GDP-MANNOSE MANNOSYL HYDROLASE"/>
    <property type="match status" value="1"/>
</dbReference>
<comment type="cofactor">
    <cofactor evidence="1">
        <name>Mg(2+)</name>
        <dbReference type="ChEBI" id="CHEBI:18420"/>
    </cofactor>
</comment>
<dbReference type="PROSITE" id="PS00893">
    <property type="entry name" value="NUDIX_BOX"/>
    <property type="match status" value="1"/>
</dbReference>
<evidence type="ECO:0000313" key="6">
    <source>
        <dbReference type="Proteomes" id="UP001596230"/>
    </source>
</evidence>
<dbReference type="PANTHER" id="PTHR43046:SF16">
    <property type="entry name" value="ADP-RIBOSE PYROPHOSPHATASE YJHB-RELATED"/>
    <property type="match status" value="1"/>
</dbReference>
<evidence type="ECO:0000256" key="3">
    <source>
        <dbReference type="RuleBase" id="RU003476"/>
    </source>
</evidence>
<feature type="domain" description="Nudix hydrolase" evidence="4">
    <location>
        <begin position="5"/>
        <end position="135"/>
    </location>
</feature>
<dbReference type="Proteomes" id="UP001596230">
    <property type="component" value="Unassembled WGS sequence"/>
</dbReference>
<keyword evidence="6" id="KW-1185">Reference proteome</keyword>
<protein>
    <submittedName>
        <fullName evidence="5">NUDIX domain-containing protein</fullName>
    </submittedName>
</protein>
<dbReference type="CDD" id="cd04683">
    <property type="entry name" value="NUDIX_Hydrolase"/>
    <property type="match status" value="1"/>
</dbReference>
<dbReference type="InterPro" id="IPR000086">
    <property type="entry name" value="NUDIX_hydrolase_dom"/>
</dbReference>
<reference evidence="6" key="1">
    <citation type="journal article" date="2019" name="Int. J. Syst. Evol. Microbiol.">
        <title>The Global Catalogue of Microorganisms (GCM) 10K type strain sequencing project: providing services to taxonomists for standard genome sequencing and annotation.</title>
        <authorList>
            <consortium name="The Broad Institute Genomics Platform"/>
            <consortium name="The Broad Institute Genome Sequencing Center for Infectious Disease"/>
            <person name="Wu L."/>
            <person name="Ma J."/>
        </authorList>
    </citation>
    <scope>NUCLEOTIDE SEQUENCE [LARGE SCALE GENOMIC DNA]</scope>
    <source>
        <strain evidence="6">CGMCC 1.18518</strain>
    </source>
</reference>
<evidence type="ECO:0000313" key="5">
    <source>
        <dbReference type="EMBL" id="MFC6376554.1"/>
    </source>
</evidence>
<dbReference type="SUPFAM" id="SSF55811">
    <property type="entry name" value="Nudix"/>
    <property type="match status" value="1"/>
</dbReference>
<accession>A0ABW1VUN8</accession>
<comment type="similarity">
    <text evidence="3">Belongs to the Nudix hydrolase family.</text>
</comment>
<dbReference type="PROSITE" id="PS51462">
    <property type="entry name" value="NUDIX"/>
    <property type="match status" value="1"/>
</dbReference>
<dbReference type="InterPro" id="IPR020476">
    <property type="entry name" value="Nudix_hydrolase"/>
</dbReference>
<evidence type="ECO:0000256" key="1">
    <source>
        <dbReference type="ARBA" id="ARBA00001946"/>
    </source>
</evidence>
<name>A0ABW1VUN8_9GAMM</name>
<evidence type="ECO:0000256" key="2">
    <source>
        <dbReference type="ARBA" id="ARBA00022801"/>
    </source>
</evidence>
<dbReference type="RefSeq" id="WP_385944184.1">
    <property type="nucleotide sequence ID" value="NZ_JBHSUB010000001.1"/>
</dbReference>
<dbReference type="PRINTS" id="PR00502">
    <property type="entry name" value="NUDIXFAMILY"/>
</dbReference>
<sequence>MSAERYTLSVAVFILLRQDNEICMLKRSGTGWMDGYYSLPAGGLEDGETLSMAAARELKEETGVSIAPEKLQHAHTLHVRTEGRSWIGHFFTGNTWTGKPRLAEPDKHSEIIWKHLTRLPEETVPYVRQAIEEIN</sequence>
<organism evidence="5 6">
    <name type="scientific">Tatumella terrea</name>
    <dbReference type="NCBI Taxonomy" id="419007"/>
    <lineage>
        <taxon>Bacteria</taxon>
        <taxon>Pseudomonadati</taxon>
        <taxon>Pseudomonadota</taxon>
        <taxon>Gammaproteobacteria</taxon>
        <taxon>Enterobacterales</taxon>
        <taxon>Erwiniaceae</taxon>
        <taxon>Tatumella</taxon>
    </lineage>
</organism>
<dbReference type="Pfam" id="PF00293">
    <property type="entry name" value="NUDIX"/>
    <property type="match status" value="1"/>
</dbReference>
<gene>
    <name evidence="5" type="ORF">ACFP9W_00245</name>
</gene>